<dbReference type="EMBL" id="MT142526">
    <property type="protein sequence ID" value="QJA84230.1"/>
    <property type="molecule type" value="Genomic_DNA"/>
</dbReference>
<evidence type="ECO:0000313" key="5">
    <source>
        <dbReference type="EMBL" id="QJH95333.1"/>
    </source>
</evidence>
<sequence>MAERVSHGVAPTGLEATAPSPYSEPTPVEQFRWTRSPNDSFGYMKWDKALDEELSGGKYVIQYSDSSNPTSDSNWTALTEVSHDSVSGIECQYQDPAGTANRKYRIKKVTSVARGGVSSIWVGVDVEYEANTARCYVMIYIKDLNLNVDDSFQLEAKFNGLQSTEKTVKYKNKSVIPIMTISKKIEAYSGLLIIPLIPSALITDSSNNAVDYDLTIKGRGGISYTWENVTVPTQASVYLRDLI</sequence>
<evidence type="ECO:0000256" key="1">
    <source>
        <dbReference type="SAM" id="MobiDB-lite"/>
    </source>
</evidence>
<name>A0A6H1ZIN5_9ZZZZ</name>
<protein>
    <submittedName>
        <fullName evidence="2">Uncharacterized protein</fullName>
    </submittedName>
</protein>
<dbReference type="EMBL" id="MT144038">
    <property type="protein sequence ID" value="QJA47291.1"/>
    <property type="molecule type" value="Genomic_DNA"/>
</dbReference>
<dbReference type="AlphaFoldDB" id="A0A6H1ZIN5"/>
<gene>
    <name evidence="4" type="ORF">MM415A00215_0024</name>
    <name evidence="3" type="ORF">MM415B00223_0002</name>
    <name evidence="2" type="ORF">TM448A00634_0023</name>
    <name evidence="5" type="ORF">TM448B00399_0024</name>
</gene>
<proteinExistence type="predicted"/>
<evidence type="ECO:0000313" key="3">
    <source>
        <dbReference type="EMBL" id="QJA67415.1"/>
    </source>
</evidence>
<reference evidence="2" key="1">
    <citation type="submission" date="2020-03" db="EMBL/GenBank/DDBJ databases">
        <title>The deep terrestrial virosphere.</title>
        <authorList>
            <person name="Holmfeldt K."/>
            <person name="Nilsson E."/>
            <person name="Simone D."/>
            <person name="Lopez-Fernandez M."/>
            <person name="Wu X."/>
            <person name="de Brujin I."/>
            <person name="Lundin D."/>
            <person name="Andersson A."/>
            <person name="Bertilsson S."/>
            <person name="Dopson M."/>
        </authorList>
    </citation>
    <scope>NUCLEOTIDE SEQUENCE</scope>
    <source>
        <strain evidence="4">MM415A00215</strain>
        <strain evidence="3">MM415B00223</strain>
        <strain evidence="2">TM448A00634</strain>
        <strain evidence="5">TM448B00399</strain>
    </source>
</reference>
<dbReference type="EMBL" id="MT144617">
    <property type="protein sequence ID" value="QJH95333.1"/>
    <property type="molecule type" value="Genomic_DNA"/>
</dbReference>
<dbReference type="EMBL" id="MT141571">
    <property type="protein sequence ID" value="QJA67415.1"/>
    <property type="molecule type" value="Genomic_DNA"/>
</dbReference>
<accession>A0A6H1ZIN5</accession>
<organism evidence="2">
    <name type="scientific">viral metagenome</name>
    <dbReference type="NCBI Taxonomy" id="1070528"/>
    <lineage>
        <taxon>unclassified sequences</taxon>
        <taxon>metagenomes</taxon>
        <taxon>organismal metagenomes</taxon>
    </lineage>
</organism>
<feature type="region of interest" description="Disordered" evidence="1">
    <location>
        <begin position="1"/>
        <end position="30"/>
    </location>
</feature>
<evidence type="ECO:0000313" key="2">
    <source>
        <dbReference type="EMBL" id="QJA47291.1"/>
    </source>
</evidence>
<evidence type="ECO:0000313" key="4">
    <source>
        <dbReference type="EMBL" id="QJA84230.1"/>
    </source>
</evidence>